<evidence type="ECO:0000313" key="1">
    <source>
        <dbReference type="EMBL" id="AWN22219.1"/>
    </source>
</evidence>
<proteinExistence type="predicted"/>
<dbReference type="OrthoDB" id="61433at2"/>
<protein>
    <submittedName>
        <fullName evidence="1">Uncharacterized protein</fullName>
    </submittedName>
</protein>
<organism evidence="1 2">
    <name type="scientific">Deinococcus irradiatisoli</name>
    <dbReference type="NCBI Taxonomy" id="2202254"/>
    <lineage>
        <taxon>Bacteria</taxon>
        <taxon>Thermotogati</taxon>
        <taxon>Deinococcota</taxon>
        <taxon>Deinococci</taxon>
        <taxon>Deinococcales</taxon>
        <taxon>Deinococcaceae</taxon>
        <taxon>Deinococcus</taxon>
    </lineage>
</organism>
<dbReference type="AlphaFoldDB" id="A0A2Z3JH01"/>
<keyword evidence="2" id="KW-1185">Reference proteome</keyword>
<sequence>MIERALLNADGEVLLGLYRFDGSNALFTKSESLPDVTPVGQVEEVPGTGLRIYTGPELLRAGTLTLTLGTHGRTHSDLTALHDTVLRAAIQTAGYQRINGVLPIAHFSKITRVYQGSAQLGGQIDVTFEAAGPYFLGPEKTETVLNGSPTLLYNNGAGRAALRVEITAGASAVVNPSILTSAGLTTWVGTVPAGQTLTLDGAVGVWSVTLGEVDVSLSLTGPQPYLDEGECTVTLTAAGASALLAWQEGGLT</sequence>
<evidence type="ECO:0000313" key="2">
    <source>
        <dbReference type="Proteomes" id="UP000245368"/>
    </source>
</evidence>
<dbReference type="Proteomes" id="UP000245368">
    <property type="component" value="Chromosome"/>
</dbReference>
<accession>A0A2Z3JH01</accession>
<reference evidence="1 2" key="1">
    <citation type="submission" date="2018-05" db="EMBL/GenBank/DDBJ databases">
        <title>Complete Genome Sequence of Deinococcus sp. strain 17bor-2.</title>
        <authorList>
            <person name="Srinivasan S."/>
        </authorList>
    </citation>
    <scope>NUCLEOTIDE SEQUENCE [LARGE SCALE GENOMIC DNA]</scope>
    <source>
        <strain evidence="1 2">17bor-2</strain>
    </source>
</reference>
<gene>
    <name evidence="1" type="ORF">DKM44_02355</name>
</gene>
<name>A0A2Z3JH01_9DEIO</name>
<dbReference type="EMBL" id="CP029494">
    <property type="protein sequence ID" value="AWN22219.1"/>
    <property type="molecule type" value="Genomic_DNA"/>
</dbReference>
<dbReference type="KEGG" id="dez:DKM44_02355"/>